<dbReference type="OrthoDB" id="1741804at2759"/>
<name>A0A484MIW9_9ASTE</name>
<gene>
    <name evidence="4" type="ORF">CCAM_LOCUS30531</name>
</gene>
<reference evidence="4 5" key="1">
    <citation type="submission" date="2018-04" db="EMBL/GenBank/DDBJ databases">
        <authorList>
            <person name="Vogel A."/>
        </authorList>
    </citation>
    <scope>NUCLEOTIDE SEQUENCE [LARGE SCALE GENOMIC DNA]</scope>
</reference>
<dbReference type="Pfam" id="PF08284">
    <property type="entry name" value="RVP_2"/>
    <property type="match status" value="1"/>
</dbReference>
<protein>
    <recommendedName>
        <fullName evidence="3">Retrotransposon gag domain-containing protein</fullName>
    </recommendedName>
</protein>
<dbReference type="InterPro" id="IPR005162">
    <property type="entry name" value="Retrotrans_gag_dom"/>
</dbReference>
<keyword evidence="2" id="KW-0732">Signal</keyword>
<feature type="region of interest" description="Disordered" evidence="1">
    <location>
        <begin position="129"/>
        <end position="171"/>
    </location>
</feature>
<sequence>MFVEALLLSFSITSVLYDIKVATLNMEPIPEDAAYDWWKRVSANIPEPVPWVSFDPLLRAEYVPDHYVEAKYEEFSKFTQEKLTLPEYHQQFDGLAEFGKNLVNTMEKRCKRFIKGHFRKDCPTNPGKVFSIAPGTPTAPTVQRTEPAQSHRSTAASQPAEEASTKSAARTSTNSYEFDDILGMDWLSKHQAIVECKERVVKLRADDGNEVIIWGEVLPKAPEFISYMQEKWLICRKCEAFVCTVKDMQRETPNHKDISVVCYFPDVFPEELPGLPPPR</sequence>
<feature type="signal peptide" evidence="2">
    <location>
        <begin position="1"/>
        <end position="17"/>
    </location>
</feature>
<evidence type="ECO:0000313" key="5">
    <source>
        <dbReference type="Proteomes" id="UP000595140"/>
    </source>
</evidence>
<dbReference type="Pfam" id="PF03732">
    <property type="entry name" value="Retrotrans_gag"/>
    <property type="match status" value="1"/>
</dbReference>
<evidence type="ECO:0000259" key="3">
    <source>
        <dbReference type="Pfam" id="PF03732"/>
    </source>
</evidence>
<evidence type="ECO:0000256" key="2">
    <source>
        <dbReference type="SAM" id="SignalP"/>
    </source>
</evidence>
<proteinExistence type="predicted"/>
<keyword evidence="5" id="KW-1185">Reference proteome</keyword>
<dbReference type="AlphaFoldDB" id="A0A484MIW9"/>
<organism evidence="4 5">
    <name type="scientific">Cuscuta campestris</name>
    <dbReference type="NCBI Taxonomy" id="132261"/>
    <lineage>
        <taxon>Eukaryota</taxon>
        <taxon>Viridiplantae</taxon>
        <taxon>Streptophyta</taxon>
        <taxon>Embryophyta</taxon>
        <taxon>Tracheophyta</taxon>
        <taxon>Spermatophyta</taxon>
        <taxon>Magnoliopsida</taxon>
        <taxon>eudicotyledons</taxon>
        <taxon>Gunneridae</taxon>
        <taxon>Pentapetalae</taxon>
        <taxon>asterids</taxon>
        <taxon>lamiids</taxon>
        <taxon>Solanales</taxon>
        <taxon>Convolvulaceae</taxon>
        <taxon>Cuscuteae</taxon>
        <taxon>Cuscuta</taxon>
        <taxon>Cuscuta subgen. Grammica</taxon>
        <taxon>Cuscuta sect. Cleistogrammica</taxon>
    </lineage>
</organism>
<evidence type="ECO:0000256" key="1">
    <source>
        <dbReference type="SAM" id="MobiDB-lite"/>
    </source>
</evidence>
<dbReference type="Proteomes" id="UP000595140">
    <property type="component" value="Unassembled WGS sequence"/>
</dbReference>
<dbReference type="EMBL" id="OOIL02003658">
    <property type="protein sequence ID" value="VFQ88755.1"/>
    <property type="molecule type" value="Genomic_DNA"/>
</dbReference>
<feature type="compositionally biased region" description="Polar residues" evidence="1">
    <location>
        <begin position="138"/>
        <end position="157"/>
    </location>
</feature>
<feature type="domain" description="Retrotransposon gag" evidence="3">
    <location>
        <begin position="31"/>
        <end position="116"/>
    </location>
</feature>
<accession>A0A484MIW9</accession>
<evidence type="ECO:0000313" key="4">
    <source>
        <dbReference type="EMBL" id="VFQ88755.1"/>
    </source>
</evidence>
<feature type="chain" id="PRO_5019836724" description="Retrotransposon gag domain-containing protein" evidence="2">
    <location>
        <begin position="18"/>
        <end position="279"/>
    </location>
</feature>